<proteinExistence type="predicted"/>
<dbReference type="Pfam" id="PF22980">
    <property type="entry name" value="Myb_DNA-bind_8"/>
    <property type="match status" value="1"/>
</dbReference>
<dbReference type="InterPro" id="IPR054505">
    <property type="entry name" value="Myb_DNA-bind_8"/>
</dbReference>
<dbReference type="Proteomes" id="UP001147746">
    <property type="component" value="Unassembled WGS sequence"/>
</dbReference>
<feature type="compositionally biased region" description="Polar residues" evidence="1">
    <location>
        <begin position="94"/>
        <end position="107"/>
    </location>
</feature>
<feature type="region of interest" description="Disordered" evidence="1">
    <location>
        <begin position="1"/>
        <end position="34"/>
    </location>
</feature>
<reference evidence="3" key="2">
    <citation type="journal article" date="2023" name="IMA Fungus">
        <title>Comparative genomic study of the Penicillium genus elucidates a diverse pangenome and 15 lateral gene transfer events.</title>
        <authorList>
            <person name="Petersen C."/>
            <person name="Sorensen T."/>
            <person name="Nielsen M.R."/>
            <person name="Sondergaard T.E."/>
            <person name="Sorensen J.L."/>
            <person name="Fitzpatrick D.A."/>
            <person name="Frisvad J.C."/>
            <person name="Nielsen K.L."/>
        </authorList>
    </citation>
    <scope>NUCLEOTIDE SEQUENCE</scope>
    <source>
        <strain evidence="3">IBT 21472</strain>
    </source>
</reference>
<evidence type="ECO:0000256" key="1">
    <source>
        <dbReference type="SAM" id="MobiDB-lite"/>
    </source>
</evidence>
<evidence type="ECO:0000313" key="3">
    <source>
        <dbReference type="EMBL" id="KAJ5331588.1"/>
    </source>
</evidence>
<organism evidence="3 4">
    <name type="scientific">Penicillium atrosanguineum</name>
    <dbReference type="NCBI Taxonomy" id="1132637"/>
    <lineage>
        <taxon>Eukaryota</taxon>
        <taxon>Fungi</taxon>
        <taxon>Dikarya</taxon>
        <taxon>Ascomycota</taxon>
        <taxon>Pezizomycotina</taxon>
        <taxon>Eurotiomycetes</taxon>
        <taxon>Eurotiomycetidae</taxon>
        <taxon>Eurotiales</taxon>
        <taxon>Aspergillaceae</taxon>
        <taxon>Penicillium</taxon>
    </lineage>
</organism>
<sequence>MAPADTPKKGTSAKKTPPMGTPKRMKTRSKVTVADLSSKSTEAITFLWAALQHELGKTGSSVDYQAVGDALGITKCAATFRYYRIRDAFANDAENANSPEQESPQDNSPKRSRAKIFKAKKKKDDGDGDTEVPAAETEDFDQGIKIEESDIKIKTEEEVMEEVMDEYLEPQADIRYVKMEEDVDFEA</sequence>
<keyword evidence="4" id="KW-1185">Reference proteome</keyword>
<feature type="compositionally biased region" description="Acidic residues" evidence="1">
    <location>
        <begin position="126"/>
        <end position="141"/>
    </location>
</feature>
<feature type="domain" description="Myb-like DNA-binding" evidence="2">
    <location>
        <begin position="42"/>
        <end position="89"/>
    </location>
</feature>
<accession>A0A9W9GPR2</accession>
<feature type="compositionally biased region" description="Basic residues" evidence="1">
    <location>
        <begin position="110"/>
        <end position="121"/>
    </location>
</feature>
<gene>
    <name evidence="3" type="ORF">N7476_001371</name>
</gene>
<evidence type="ECO:0000313" key="4">
    <source>
        <dbReference type="Proteomes" id="UP001147746"/>
    </source>
</evidence>
<dbReference type="EMBL" id="JAPZBO010000001">
    <property type="protein sequence ID" value="KAJ5331588.1"/>
    <property type="molecule type" value="Genomic_DNA"/>
</dbReference>
<feature type="region of interest" description="Disordered" evidence="1">
    <location>
        <begin position="92"/>
        <end position="143"/>
    </location>
</feature>
<reference evidence="3" key="1">
    <citation type="submission" date="2022-12" db="EMBL/GenBank/DDBJ databases">
        <authorList>
            <person name="Petersen C."/>
        </authorList>
    </citation>
    <scope>NUCLEOTIDE SEQUENCE</scope>
    <source>
        <strain evidence="3">IBT 21472</strain>
    </source>
</reference>
<protein>
    <recommendedName>
        <fullName evidence="2">Myb-like DNA-binding domain-containing protein</fullName>
    </recommendedName>
</protein>
<name>A0A9W9GPR2_9EURO</name>
<dbReference type="AlphaFoldDB" id="A0A9W9GPR2"/>
<evidence type="ECO:0000259" key="2">
    <source>
        <dbReference type="Pfam" id="PF22980"/>
    </source>
</evidence>
<comment type="caution">
    <text evidence="3">The sequence shown here is derived from an EMBL/GenBank/DDBJ whole genome shotgun (WGS) entry which is preliminary data.</text>
</comment>